<accession>A0A521FJK4</accession>
<dbReference type="CDD" id="cd02199">
    <property type="entry name" value="YjgF_YER057c_UK114_like_1"/>
    <property type="match status" value="1"/>
</dbReference>
<keyword evidence="3" id="KW-1185">Reference proteome</keyword>
<dbReference type="PANTHER" id="PTHR43760:SF1">
    <property type="entry name" value="ENDORIBONUCLEASE L-PSP_CHORISMATE MUTASE-LIKE DOMAIN-CONTAINING PROTEIN"/>
    <property type="match status" value="1"/>
</dbReference>
<dbReference type="OrthoDB" id="9806350at2"/>
<organism evidence="2 3">
    <name type="scientific">Paracoccus laeviglucosivorans</name>
    <dbReference type="NCBI Taxonomy" id="1197861"/>
    <lineage>
        <taxon>Bacteria</taxon>
        <taxon>Pseudomonadati</taxon>
        <taxon>Pseudomonadota</taxon>
        <taxon>Alphaproteobacteria</taxon>
        <taxon>Rhodobacterales</taxon>
        <taxon>Paracoccaceae</taxon>
        <taxon>Paracoccus</taxon>
    </lineage>
</organism>
<evidence type="ECO:0000313" key="2">
    <source>
        <dbReference type="EMBL" id="SMO96358.1"/>
    </source>
</evidence>
<reference evidence="2 3" key="1">
    <citation type="submission" date="2017-05" db="EMBL/GenBank/DDBJ databases">
        <authorList>
            <person name="Varghese N."/>
            <person name="Submissions S."/>
        </authorList>
    </citation>
    <scope>NUCLEOTIDE SEQUENCE [LARGE SCALE GENOMIC DNA]</scope>
    <source>
        <strain evidence="2 3">DSM 100094</strain>
    </source>
</reference>
<dbReference type="AlphaFoldDB" id="A0A521FJK4"/>
<sequence length="155" mass="16183">METVASRLNKLGITLPKLAGPSGTYVPCRISGTTLYVSGQVPRVDGEDAYQGVVGQSISLTDARKAARVAAINMLAQVSRALDGDLDRVTGCLQLRGFVNAAPGFVDHPAVIDGASDLIVEVLGEPGRHARTALGAGSLPRNFAVEIDALFEIRA</sequence>
<name>A0A521FJK4_9RHOB</name>
<dbReference type="EMBL" id="FXTK01000024">
    <property type="protein sequence ID" value="SMO96358.1"/>
    <property type="molecule type" value="Genomic_DNA"/>
</dbReference>
<dbReference type="InterPro" id="IPR013813">
    <property type="entry name" value="Endoribo_LPSP/chorism_mut-like"/>
</dbReference>
<evidence type="ECO:0000313" key="3">
    <source>
        <dbReference type="Proteomes" id="UP000319014"/>
    </source>
</evidence>
<dbReference type="Proteomes" id="UP000319014">
    <property type="component" value="Unassembled WGS sequence"/>
</dbReference>
<dbReference type="InterPro" id="IPR035959">
    <property type="entry name" value="RutC-like_sf"/>
</dbReference>
<dbReference type="PANTHER" id="PTHR43760">
    <property type="entry name" value="ENDORIBONUCLEASE-RELATED"/>
    <property type="match status" value="1"/>
</dbReference>
<proteinExistence type="predicted"/>
<feature type="domain" description="Endoribonuclease L-PSP/chorismate mutase-like" evidence="1">
    <location>
        <begin position="6"/>
        <end position="142"/>
    </location>
</feature>
<dbReference type="Gene3D" id="3.30.1330.40">
    <property type="entry name" value="RutC-like"/>
    <property type="match status" value="1"/>
</dbReference>
<dbReference type="Pfam" id="PF14588">
    <property type="entry name" value="YjgF_endoribonc"/>
    <property type="match status" value="1"/>
</dbReference>
<protein>
    <submittedName>
        <fullName evidence="2">Enamine deaminase RidA, house cleaning of reactive enamine intermediates, YjgF/YER057c/UK114 family</fullName>
    </submittedName>
</protein>
<evidence type="ECO:0000259" key="1">
    <source>
        <dbReference type="Pfam" id="PF14588"/>
    </source>
</evidence>
<dbReference type="SUPFAM" id="SSF55298">
    <property type="entry name" value="YjgF-like"/>
    <property type="match status" value="1"/>
</dbReference>
<gene>
    <name evidence="2" type="ORF">SAMN06265221_12432</name>
</gene>